<accession>A0AAD9AUL4</accession>
<dbReference type="Pfam" id="PF01487">
    <property type="entry name" value="DHquinase_I"/>
    <property type="match status" value="1"/>
</dbReference>
<dbReference type="InterPro" id="IPR041121">
    <property type="entry name" value="SDH_C"/>
</dbReference>
<feature type="compositionally biased region" description="Low complexity" evidence="3">
    <location>
        <begin position="692"/>
        <end position="710"/>
    </location>
</feature>
<evidence type="ECO:0000259" key="6">
    <source>
        <dbReference type="Pfam" id="PF18317"/>
    </source>
</evidence>
<dbReference type="Gene3D" id="3.40.50.720">
    <property type="entry name" value="NAD(P)-binding Rossmann-like Domain"/>
    <property type="match status" value="2"/>
</dbReference>
<feature type="domain" description="SDH C-terminal" evidence="6">
    <location>
        <begin position="1106"/>
        <end position="1136"/>
    </location>
</feature>
<evidence type="ECO:0000256" key="2">
    <source>
        <dbReference type="ARBA" id="ARBA00009349"/>
    </source>
</evidence>
<feature type="domain" description="Quinate/shikimate 5-dehydrogenase/glutamyl-tRNA reductase" evidence="4">
    <location>
        <begin position="966"/>
        <end position="1037"/>
    </location>
</feature>
<dbReference type="InterPro" id="IPR010110">
    <property type="entry name" value="Shikimate_DH_AroM-type"/>
</dbReference>
<dbReference type="Gene3D" id="3.40.50.10860">
    <property type="entry name" value="Leucine Dehydrogenase, chain A, domain 1"/>
    <property type="match status" value="2"/>
</dbReference>
<evidence type="ECO:0000259" key="4">
    <source>
        <dbReference type="Pfam" id="PF01488"/>
    </source>
</evidence>
<dbReference type="InterPro" id="IPR027417">
    <property type="entry name" value="P-loop_NTPase"/>
</dbReference>
<protein>
    <submittedName>
        <fullName evidence="7">Quinate pathway repressor protein</fullName>
    </submittedName>
</protein>
<dbReference type="SUPFAM" id="SSF53223">
    <property type="entry name" value="Aminoacid dehydrogenase-like, N-terminal domain"/>
    <property type="match status" value="2"/>
</dbReference>
<comment type="similarity">
    <text evidence="2">In the N-terminal section; belongs to the shikimate kinase family.</text>
</comment>
<dbReference type="GO" id="GO:0009423">
    <property type="term" value="P:chorismate biosynthetic process"/>
    <property type="evidence" value="ECO:0007669"/>
    <property type="project" value="TreeGrafter"/>
</dbReference>
<dbReference type="InterPro" id="IPR031322">
    <property type="entry name" value="Shikimate/glucono_kinase"/>
</dbReference>
<dbReference type="InterPro" id="IPR006151">
    <property type="entry name" value="Shikm_DH/Glu-tRNA_Rdtase"/>
</dbReference>
<dbReference type="Pfam" id="PF01488">
    <property type="entry name" value="Shikimate_DH"/>
    <property type="match status" value="2"/>
</dbReference>
<dbReference type="PANTHER" id="PTHR21089:SF1">
    <property type="entry name" value="BIFUNCTIONAL 3-DEHYDROQUINATE DEHYDRATASE_SHIKIMATE DEHYDROGENASE, CHLOROPLASTIC"/>
    <property type="match status" value="1"/>
</dbReference>
<dbReference type="Pfam" id="PF18317">
    <property type="entry name" value="SDH_C"/>
    <property type="match status" value="1"/>
</dbReference>
<evidence type="ECO:0000313" key="8">
    <source>
        <dbReference type="Proteomes" id="UP001243330"/>
    </source>
</evidence>
<comment type="similarity">
    <text evidence="1">In the 2nd section; belongs to the type-I 3-dehydroquinase family.</text>
</comment>
<feature type="compositionally biased region" description="Polar residues" evidence="3">
    <location>
        <begin position="21"/>
        <end position="31"/>
    </location>
</feature>
<dbReference type="InterPro" id="IPR013708">
    <property type="entry name" value="Shikimate_DH-bd_N"/>
</dbReference>
<gene>
    <name evidence="7" type="ORF">CCHR01_03776</name>
</gene>
<organism evidence="7 8">
    <name type="scientific">Colletotrichum chrysophilum</name>
    <dbReference type="NCBI Taxonomy" id="1836956"/>
    <lineage>
        <taxon>Eukaryota</taxon>
        <taxon>Fungi</taxon>
        <taxon>Dikarya</taxon>
        <taxon>Ascomycota</taxon>
        <taxon>Pezizomycotina</taxon>
        <taxon>Sordariomycetes</taxon>
        <taxon>Hypocreomycetidae</taxon>
        <taxon>Glomerellales</taxon>
        <taxon>Glomerellaceae</taxon>
        <taxon>Colletotrichum</taxon>
        <taxon>Colletotrichum gloeosporioides species complex</taxon>
    </lineage>
</organism>
<proteinExistence type="inferred from homology"/>
<evidence type="ECO:0000259" key="5">
    <source>
        <dbReference type="Pfam" id="PF08501"/>
    </source>
</evidence>
<dbReference type="GO" id="GO:0019632">
    <property type="term" value="P:shikimate metabolic process"/>
    <property type="evidence" value="ECO:0007669"/>
    <property type="project" value="TreeGrafter"/>
</dbReference>
<dbReference type="Gene3D" id="3.20.20.70">
    <property type="entry name" value="Aldolase class I"/>
    <property type="match status" value="1"/>
</dbReference>
<feature type="domain" description="Quinate/shikimate 5-dehydrogenase/glutamyl-tRNA reductase" evidence="4">
    <location>
        <begin position="640"/>
        <end position="687"/>
    </location>
</feature>
<dbReference type="SUPFAM" id="SSF51735">
    <property type="entry name" value="NAD(P)-binding Rossmann-fold domains"/>
    <property type="match status" value="2"/>
</dbReference>
<dbReference type="NCBIfam" id="TIGR01809">
    <property type="entry name" value="Shik-DH-AROM"/>
    <property type="match status" value="1"/>
</dbReference>
<dbReference type="CDD" id="cd00502">
    <property type="entry name" value="DHQase_I"/>
    <property type="match status" value="1"/>
</dbReference>
<dbReference type="Proteomes" id="UP001243330">
    <property type="component" value="Unassembled WGS sequence"/>
</dbReference>
<feature type="domain" description="Shikimate dehydrogenase substrate binding N-terminal" evidence="5">
    <location>
        <begin position="510"/>
        <end position="590"/>
    </location>
</feature>
<keyword evidence="8" id="KW-1185">Reference proteome</keyword>
<feature type="domain" description="Shikimate dehydrogenase substrate binding N-terminal" evidence="5">
    <location>
        <begin position="858"/>
        <end position="939"/>
    </location>
</feature>
<dbReference type="CDD" id="cd01065">
    <property type="entry name" value="NAD_bind_Shikimate_DH"/>
    <property type="match status" value="1"/>
</dbReference>
<dbReference type="AlphaFoldDB" id="A0AAD9AUL4"/>
<dbReference type="Gene3D" id="3.40.50.300">
    <property type="entry name" value="P-loop containing nucleotide triphosphate hydrolases"/>
    <property type="match status" value="1"/>
</dbReference>
<feature type="region of interest" description="Disordered" evidence="3">
    <location>
        <begin position="691"/>
        <end position="719"/>
    </location>
</feature>
<dbReference type="InterPro" id="IPR001381">
    <property type="entry name" value="DHquinase_I"/>
</dbReference>
<dbReference type="InterPro" id="IPR013785">
    <property type="entry name" value="Aldolase_TIM"/>
</dbReference>
<dbReference type="EMBL" id="JAQOWY010000052">
    <property type="protein sequence ID" value="KAK1853567.1"/>
    <property type="molecule type" value="Genomic_DNA"/>
</dbReference>
<dbReference type="GO" id="GO:0005737">
    <property type="term" value="C:cytoplasm"/>
    <property type="evidence" value="ECO:0007669"/>
    <property type="project" value="InterPro"/>
</dbReference>
<evidence type="ECO:0000256" key="3">
    <source>
        <dbReference type="SAM" id="MobiDB-lite"/>
    </source>
</evidence>
<dbReference type="PRINTS" id="PR01100">
    <property type="entry name" value="SHIKIMTKNASE"/>
</dbReference>
<dbReference type="SUPFAM" id="SSF51569">
    <property type="entry name" value="Aldolase"/>
    <property type="match status" value="1"/>
</dbReference>
<reference evidence="7" key="1">
    <citation type="submission" date="2023-01" db="EMBL/GenBank/DDBJ databases">
        <title>Colletotrichum chrysophilum M932 genome sequence.</title>
        <authorList>
            <person name="Baroncelli R."/>
        </authorList>
    </citation>
    <scope>NUCLEOTIDE SEQUENCE</scope>
    <source>
        <strain evidence="7">M932</strain>
    </source>
</reference>
<sequence length="1149" mass="126353">MSNSSSFVSTSPGTSACHGFSDNTSLGMSPPQSSPPTPWRGFSPRAKGYNQDASIALVGIRGTGRSTLAVMASGALGFRLLDADQHFFQVTGLSRAAYKAEHGAVEYRREELRLMRAMLFDNPTRAVIACGPGAVEGTGQTWLSEYAQTHPVIYVLRDAEEIKRHLRVWDTEAISRLIYLSGPTHRSLSNFEFYNISDSYGQVADHVSGSGQQSPRSLALKRVEHDFLELLFRITNRDHHESGLYHVSYGTPALAPEHRPFTYSLTLPIMDVDNAGPLLRDINTTADVAELAISLREMRARSPNFDEPVANFISRQYYAVKRYTRLPVIFNVQFDDSCPRQDLVYYLRLIDHGLRLAPEYLCVDLSCGEQILKSIIAARGTAKIIGQYTDNTVLEHGWDNPALTAHAQLAERLGCDIVRICREAESTTDNFAAKYFIQSKSADFKIPLIAYNTGRLGRMSCYLNQVFSPVTDPLLRSITSSPLNDTLLTIQEAQKALYSSFLLDPMYFGIYGINVLQSLSPAMHNAAFESCGMPHEYKIFQHPTVNHLRHLISDENFGGASITAPFKKEVFALVDLTSPEAQAIGAVNTLIPLRSASIDSLIDRNRTGPVAALYGDNTDWIGIHTCIRQNLSPINGVKRRTTALVVGAGGMARAAMYALLRLGVRNIFIHNRTLKHAEEMLRHFQGYCSKNGRGSQSRSASRSSANSAEGTPDSTTDIPAMTLLSSKSDLWPENFDRPTVIVSCISTFAKDGQPSADTSLPADWLASPTGGVAIELSYMPLEPPLLKQVREMSDQGWIAVDGLKVLPEQGIKQFELFTARKAPGNIMRDEILKAYKFLLSIMDANVSSREGPTKNFFIFGHNISHTLSPTLHNTGFRELGLPHHYQIHQTVSVDDTVKEIIHRDDFGGASVTFPHKLQIGRLLDSVTDFADKIGAVNTVVVDTDPTSGKRRLVGDNTDWHGIKRCIAKSELQDLQSFAALVLGAGGAARAACFAIQELGISEVLIVNRTASKAYDMAINFPGIKEAHVFETLEEAVADRQRRGASAKPLQVVVACVPADDLGSAKIPAALFSGADSGVLVEMAYRPQVTGMMFVASLHEGWRVFRGIDVLEEQAYAQFELWTGRKAPVEVMRAAMQAKIKENEQSASSK</sequence>
<dbReference type="SUPFAM" id="SSF52540">
    <property type="entry name" value="P-loop containing nucleoside triphosphate hydrolases"/>
    <property type="match status" value="1"/>
</dbReference>
<dbReference type="PANTHER" id="PTHR21089">
    <property type="entry name" value="SHIKIMATE DEHYDROGENASE"/>
    <property type="match status" value="1"/>
</dbReference>
<dbReference type="InterPro" id="IPR036291">
    <property type="entry name" value="NAD(P)-bd_dom_sf"/>
</dbReference>
<dbReference type="Pfam" id="PF01202">
    <property type="entry name" value="SKI"/>
    <property type="match status" value="1"/>
</dbReference>
<dbReference type="InterPro" id="IPR046346">
    <property type="entry name" value="Aminoacid_DH-like_N_sf"/>
</dbReference>
<evidence type="ECO:0000256" key="1">
    <source>
        <dbReference type="ARBA" id="ARBA00006477"/>
    </source>
</evidence>
<dbReference type="InterPro" id="IPR022893">
    <property type="entry name" value="Shikimate_DH_fam"/>
</dbReference>
<feature type="region of interest" description="Disordered" evidence="3">
    <location>
        <begin position="19"/>
        <end position="45"/>
    </location>
</feature>
<dbReference type="GO" id="GO:0004764">
    <property type="term" value="F:shikimate 3-dehydrogenase (NADP+) activity"/>
    <property type="evidence" value="ECO:0007669"/>
    <property type="project" value="InterPro"/>
</dbReference>
<name>A0AAD9AUL4_9PEZI</name>
<evidence type="ECO:0000313" key="7">
    <source>
        <dbReference type="EMBL" id="KAK1853567.1"/>
    </source>
</evidence>
<dbReference type="Pfam" id="PF08501">
    <property type="entry name" value="Shikimate_dh_N"/>
    <property type="match status" value="2"/>
</dbReference>
<dbReference type="GO" id="GO:0003855">
    <property type="term" value="F:3-dehydroquinate dehydratase activity"/>
    <property type="evidence" value="ECO:0007669"/>
    <property type="project" value="InterPro"/>
</dbReference>
<comment type="caution">
    <text evidence="7">The sequence shown here is derived from an EMBL/GenBank/DDBJ whole genome shotgun (WGS) entry which is preliminary data.</text>
</comment>